<comment type="caution">
    <text evidence="4">The sequence shown here is derived from an EMBL/GenBank/DDBJ whole genome shotgun (WGS) entry which is preliminary data.</text>
</comment>
<dbReference type="PANTHER" id="PTHR34978">
    <property type="entry name" value="POSSIBLE SENSOR-TRANSDUCER PROTEIN BLAR"/>
    <property type="match status" value="1"/>
</dbReference>
<dbReference type="Gene3D" id="3.30.2010.10">
    <property type="entry name" value="Metalloproteases ('zincins'), catalytic domain"/>
    <property type="match status" value="1"/>
</dbReference>
<dbReference type="RefSeq" id="WP_386759458.1">
    <property type="nucleotide sequence ID" value="NZ_JBHRXK010000005.1"/>
</dbReference>
<reference evidence="5" key="1">
    <citation type="journal article" date="2019" name="Int. J. Syst. Evol. Microbiol.">
        <title>The Global Catalogue of Microorganisms (GCM) 10K type strain sequencing project: providing services to taxonomists for standard genome sequencing and annotation.</title>
        <authorList>
            <consortium name="The Broad Institute Genomics Platform"/>
            <consortium name="The Broad Institute Genome Sequencing Center for Infectious Disease"/>
            <person name="Wu L."/>
            <person name="Ma J."/>
        </authorList>
    </citation>
    <scope>NUCLEOTIDE SEQUENCE [LARGE SCALE GENOMIC DNA]</scope>
    <source>
        <strain evidence="5">KCTC 42875</strain>
    </source>
</reference>
<evidence type="ECO:0000313" key="4">
    <source>
        <dbReference type="EMBL" id="MFC3551686.1"/>
    </source>
</evidence>
<keyword evidence="2" id="KW-0472">Membrane</keyword>
<feature type="transmembrane region" description="Helical" evidence="2">
    <location>
        <begin position="106"/>
        <end position="126"/>
    </location>
</feature>
<accession>A0ABV7RSP7</accession>
<keyword evidence="5" id="KW-1185">Reference proteome</keyword>
<name>A0ABV7RSP7_9GAMM</name>
<dbReference type="Pfam" id="PF05569">
    <property type="entry name" value="Peptidase_M56"/>
    <property type="match status" value="1"/>
</dbReference>
<evidence type="ECO:0000313" key="5">
    <source>
        <dbReference type="Proteomes" id="UP001595740"/>
    </source>
</evidence>
<feature type="transmembrane region" description="Helical" evidence="2">
    <location>
        <begin position="15"/>
        <end position="34"/>
    </location>
</feature>
<protein>
    <submittedName>
        <fullName evidence="4">M56 family metallopeptidase</fullName>
    </submittedName>
</protein>
<keyword evidence="1" id="KW-0175">Coiled coil</keyword>
<keyword evidence="2" id="KW-0812">Transmembrane</keyword>
<dbReference type="InterPro" id="IPR008756">
    <property type="entry name" value="Peptidase_M56"/>
</dbReference>
<evidence type="ECO:0000259" key="3">
    <source>
        <dbReference type="Pfam" id="PF05569"/>
    </source>
</evidence>
<dbReference type="EMBL" id="JBHRXK010000005">
    <property type="protein sequence ID" value="MFC3551686.1"/>
    <property type="molecule type" value="Genomic_DNA"/>
</dbReference>
<feature type="domain" description="Peptidase M56" evidence="3">
    <location>
        <begin position="23"/>
        <end position="252"/>
    </location>
</feature>
<dbReference type="PANTHER" id="PTHR34978:SF3">
    <property type="entry name" value="SLR0241 PROTEIN"/>
    <property type="match status" value="1"/>
</dbReference>
<feature type="coiled-coil region" evidence="1">
    <location>
        <begin position="467"/>
        <end position="590"/>
    </location>
</feature>
<keyword evidence="2" id="KW-1133">Transmembrane helix</keyword>
<dbReference type="Proteomes" id="UP001595740">
    <property type="component" value="Unassembled WGS sequence"/>
</dbReference>
<dbReference type="InterPro" id="IPR052173">
    <property type="entry name" value="Beta-lactam_resp_regulator"/>
</dbReference>
<sequence>MADLLASLVPALGRALLHFLWQGAVIGLVAAIVLQLLSNARPQTRYAVACVALLVCVLAPMASIVAHVGVPAGATAPVTTASMAAPAMASRLVIDPVAWPTQLDNALPWIVALWAAGACVLSLRMAMGLAWIRRLRATPQAEAQAPWQARLDALAVRSGLKPGIVLHLVDSLDSPVSAGWWHPVVLLPTALITRMPTDLIEALLAHELAHIRRHDYLVNLMQGVVEALLFYHPVTWWLSRRIRIEREHIADRLAAEVTGEPRRLALALSELSELSTLNRSSCPPPHLAQAAHGGHLMSRIEQLVRPGHRASAGRIAFPLLGIAAACIAFYAQAQIAKDPPTASSQPRTIAAQTIRLHSGERDEAYALIRKGRDGITLSGSTDDLPAIESARRSLDGDFIWFRRDDKAYVVLDPALITRAEAAWNESRKLGDRMEALGDQMEVHGDKMEVLGEQMEQLSARREDNPAMDAATRRMETLATQQQNLAEKQSKLARAMARSNDAEQEQLSREMDALSKQQDALSQQMDQQADIIDAQAKRLQAQAQPMEALGRQMEAASKPMEALSAQMEVLSKQHEKVIATAERDLQKLINEAMGKGLALPAPGAIRAQ</sequence>
<proteinExistence type="predicted"/>
<evidence type="ECO:0000256" key="2">
    <source>
        <dbReference type="SAM" id="Phobius"/>
    </source>
</evidence>
<feature type="transmembrane region" description="Helical" evidence="2">
    <location>
        <begin position="46"/>
        <end position="70"/>
    </location>
</feature>
<gene>
    <name evidence="4" type="ORF">ACFOLC_11770</name>
</gene>
<evidence type="ECO:0000256" key="1">
    <source>
        <dbReference type="SAM" id="Coils"/>
    </source>
</evidence>
<organism evidence="4 5">
    <name type="scientific">Lysobacter cavernae</name>
    <dbReference type="NCBI Taxonomy" id="1685901"/>
    <lineage>
        <taxon>Bacteria</taxon>
        <taxon>Pseudomonadati</taxon>
        <taxon>Pseudomonadota</taxon>
        <taxon>Gammaproteobacteria</taxon>
        <taxon>Lysobacterales</taxon>
        <taxon>Lysobacteraceae</taxon>
        <taxon>Lysobacter</taxon>
    </lineage>
</organism>
<dbReference type="CDD" id="cd07341">
    <property type="entry name" value="M56_BlaR1_MecR1_like"/>
    <property type="match status" value="1"/>
</dbReference>